<protein>
    <submittedName>
        <fullName evidence="1">Uncharacterized protein</fullName>
    </submittedName>
</protein>
<proteinExistence type="predicted"/>
<comment type="caution">
    <text evidence="1">The sequence shown here is derived from an EMBL/GenBank/DDBJ whole genome shotgun (WGS) entry which is preliminary data.</text>
</comment>
<gene>
    <name evidence="1" type="ORF">CVA01_28940</name>
</gene>
<evidence type="ECO:0000313" key="1">
    <source>
        <dbReference type="EMBL" id="GEC87580.1"/>
    </source>
</evidence>
<dbReference type="EMBL" id="BJNT01000030">
    <property type="protein sequence ID" value="GEC87580.1"/>
    <property type="molecule type" value="Genomic_DNA"/>
</dbReference>
<reference evidence="1 2" key="1">
    <citation type="submission" date="2019-06" db="EMBL/GenBank/DDBJ databases">
        <title>Whole genome shotgun sequence of Corynebacterium variabile NBRC 15286.</title>
        <authorList>
            <person name="Hosoyama A."/>
            <person name="Uohara A."/>
            <person name="Ohji S."/>
            <person name="Ichikawa N."/>
        </authorList>
    </citation>
    <scope>NUCLEOTIDE SEQUENCE [LARGE SCALE GENOMIC DNA]</scope>
    <source>
        <strain evidence="1 2">NBRC 15286</strain>
    </source>
</reference>
<sequence>MTYPETDPRSHKVPIGAMPATDELLEMLHYYQDAGDRHEAVATACARVAHALDLLLLASHRLPGAPDNDRA</sequence>
<dbReference type="AlphaFoldDB" id="A0A4Y4C901"/>
<organism evidence="1 2">
    <name type="scientific">Corynebacterium variabile</name>
    <dbReference type="NCBI Taxonomy" id="1727"/>
    <lineage>
        <taxon>Bacteria</taxon>
        <taxon>Bacillati</taxon>
        <taxon>Actinomycetota</taxon>
        <taxon>Actinomycetes</taxon>
        <taxon>Mycobacteriales</taxon>
        <taxon>Corynebacteriaceae</taxon>
        <taxon>Corynebacterium</taxon>
    </lineage>
</organism>
<accession>A0A4Y4C901</accession>
<evidence type="ECO:0000313" key="2">
    <source>
        <dbReference type="Proteomes" id="UP000319986"/>
    </source>
</evidence>
<dbReference type="GeneID" id="82888964"/>
<dbReference type="Proteomes" id="UP000319986">
    <property type="component" value="Unassembled WGS sequence"/>
</dbReference>
<dbReference type="RefSeq" id="WP_141331704.1">
    <property type="nucleotide sequence ID" value="NZ_BJNT01000030.1"/>
</dbReference>
<name>A0A4Y4C901_9CORY</name>